<feature type="domain" description="3-hydroxyisobutyrate dehydrogenase-like NAD-binding" evidence="5">
    <location>
        <begin position="167"/>
        <end position="279"/>
    </location>
</feature>
<gene>
    <name evidence="6" type="ORF">DEM27_00425</name>
</gene>
<dbReference type="SUPFAM" id="SSF48179">
    <property type="entry name" value="6-phosphogluconate dehydrogenase C-terminal domain-like"/>
    <property type="match status" value="1"/>
</dbReference>
<proteinExistence type="predicted"/>
<dbReference type="InterPro" id="IPR008927">
    <property type="entry name" value="6-PGluconate_DH-like_C_sf"/>
</dbReference>
<sequence length="297" mass="30968">MEKERIGFIGVGLMGHGMAKNIVTKGWPLTVMGHRNRAPVEDLVAVGASEAKTARELALVSDVVILCVTGSPQVQAVIDGPDGLAAAGRELVVVDCSTSDPSVTTRLATSLAEKAITLVDAPLGRTPADAAAGTLDVMVGGADAVIARIRPVLDAFAGRVIHTGPTGSGHTMKLLNNFLSMGYAALYSEALMLGAKAGVTPQVFDGVIRGGRMDCGFYQTFSRWFLERDPNAHKFAIRNGFKDMSYLASLANSLGAANPVGAAVRNTFALAVGTGHGDDYVPMLTDIVQDLNRGDAS</sequence>
<accession>A0A2U2DWN0</accession>
<keyword evidence="7" id="KW-1185">Reference proteome</keyword>
<dbReference type="PIRSF" id="PIRSF000103">
    <property type="entry name" value="HIBADH"/>
    <property type="match status" value="1"/>
</dbReference>
<evidence type="ECO:0000259" key="4">
    <source>
        <dbReference type="Pfam" id="PF03446"/>
    </source>
</evidence>
<protein>
    <submittedName>
        <fullName evidence="6">NAD(P)-dependent oxidoreductase</fullName>
    </submittedName>
</protein>
<dbReference type="PANTHER" id="PTHR43060">
    <property type="entry name" value="3-HYDROXYISOBUTYRATE DEHYDROGENASE-LIKE 1, MITOCHONDRIAL-RELATED"/>
    <property type="match status" value="1"/>
</dbReference>
<dbReference type="Gene3D" id="1.10.1040.10">
    <property type="entry name" value="N-(1-d-carboxylethyl)-l-norvaline Dehydrogenase, domain 2"/>
    <property type="match status" value="1"/>
</dbReference>
<evidence type="ECO:0000256" key="2">
    <source>
        <dbReference type="ARBA" id="ARBA00023027"/>
    </source>
</evidence>
<dbReference type="InterPro" id="IPR013328">
    <property type="entry name" value="6PGD_dom2"/>
</dbReference>
<evidence type="ECO:0000313" key="6">
    <source>
        <dbReference type="EMBL" id="PWE57711.1"/>
    </source>
</evidence>
<feature type="active site" evidence="3">
    <location>
        <position position="173"/>
    </location>
</feature>
<dbReference type="GO" id="GO:0016491">
    <property type="term" value="F:oxidoreductase activity"/>
    <property type="evidence" value="ECO:0007669"/>
    <property type="project" value="UniProtKB-KW"/>
</dbReference>
<dbReference type="Gene3D" id="3.40.50.720">
    <property type="entry name" value="NAD(P)-binding Rossmann-like Domain"/>
    <property type="match status" value="1"/>
</dbReference>
<dbReference type="Pfam" id="PF03446">
    <property type="entry name" value="NAD_binding_2"/>
    <property type="match status" value="1"/>
</dbReference>
<comment type="caution">
    <text evidence="6">The sequence shown here is derived from an EMBL/GenBank/DDBJ whole genome shotgun (WGS) entry which is preliminary data.</text>
</comment>
<keyword evidence="1" id="KW-0560">Oxidoreductase</keyword>
<dbReference type="InterPro" id="IPR029154">
    <property type="entry name" value="HIBADH-like_NADP-bd"/>
</dbReference>
<evidence type="ECO:0000313" key="7">
    <source>
        <dbReference type="Proteomes" id="UP000245252"/>
    </source>
</evidence>
<dbReference type="AlphaFoldDB" id="A0A2U2DWN0"/>
<dbReference type="RefSeq" id="WP_109456228.1">
    <property type="nucleotide sequence ID" value="NZ_QFBC01000001.1"/>
</dbReference>
<dbReference type="InterPro" id="IPR036291">
    <property type="entry name" value="NAD(P)-bd_dom_sf"/>
</dbReference>
<dbReference type="GO" id="GO:0050661">
    <property type="term" value="F:NADP binding"/>
    <property type="evidence" value="ECO:0007669"/>
    <property type="project" value="InterPro"/>
</dbReference>
<evidence type="ECO:0000256" key="1">
    <source>
        <dbReference type="ARBA" id="ARBA00023002"/>
    </source>
</evidence>
<evidence type="ECO:0000256" key="3">
    <source>
        <dbReference type="PIRSR" id="PIRSR000103-1"/>
    </source>
</evidence>
<name>A0A2U2DWN0_9HYPH</name>
<organism evidence="6 7">
    <name type="scientific">Metarhizobium album</name>
    <dbReference type="NCBI Taxonomy" id="2182425"/>
    <lineage>
        <taxon>Bacteria</taxon>
        <taxon>Pseudomonadati</taxon>
        <taxon>Pseudomonadota</taxon>
        <taxon>Alphaproteobacteria</taxon>
        <taxon>Hyphomicrobiales</taxon>
        <taxon>Rhizobiaceae</taxon>
        <taxon>Metarhizobium</taxon>
    </lineage>
</organism>
<evidence type="ECO:0000259" key="5">
    <source>
        <dbReference type="Pfam" id="PF14833"/>
    </source>
</evidence>
<dbReference type="Proteomes" id="UP000245252">
    <property type="component" value="Unassembled WGS sequence"/>
</dbReference>
<dbReference type="GO" id="GO:0051287">
    <property type="term" value="F:NAD binding"/>
    <property type="evidence" value="ECO:0007669"/>
    <property type="project" value="InterPro"/>
</dbReference>
<dbReference type="EMBL" id="QFBC01000001">
    <property type="protein sequence ID" value="PWE57711.1"/>
    <property type="molecule type" value="Genomic_DNA"/>
</dbReference>
<keyword evidence="2" id="KW-0520">NAD</keyword>
<reference evidence="6 7" key="1">
    <citation type="submission" date="2018-05" db="EMBL/GenBank/DDBJ databases">
        <title>The draft genome of strain NS-104.</title>
        <authorList>
            <person name="Hang P."/>
            <person name="Jiang J."/>
        </authorList>
    </citation>
    <scope>NUCLEOTIDE SEQUENCE [LARGE SCALE GENOMIC DNA]</scope>
    <source>
        <strain evidence="6 7">NS-104</strain>
    </source>
</reference>
<dbReference type="SUPFAM" id="SSF51735">
    <property type="entry name" value="NAD(P)-binding Rossmann-fold domains"/>
    <property type="match status" value="1"/>
</dbReference>
<feature type="domain" description="6-phosphogluconate dehydrogenase NADP-binding" evidence="4">
    <location>
        <begin position="5"/>
        <end position="164"/>
    </location>
</feature>
<dbReference type="PANTHER" id="PTHR43060:SF15">
    <property type="entry name" value="3-HYDROXYISOBUTYRATE DEHYDROGENASE-LIKE 1, MITOCHONDRIAL-RELATED"/>
    <property type="match status" value="1"/>
</dbReference>
<dbReference type="InterPro" id="IPR006115">
    <property type="entry name" value="6PGDH_NADP-bd"/>
</dbReference>
<dbReference type="OrthoDB" id="9812907at2"/>
<dbReference type="Pfam" id="PF14833">
    <property type="entry name" value="NAD_binding_11"/>
    <property type="match status" value="1"/>
</dbReference>
<dbReference type="InterPro" id="IPR015815">
    <property type="entry name" value="HIBADH-related"/>
</dbReference>